<gene>
    <name evidence="3" type="ORF">BQ4739_LOCUS2316</name>
</gene>
<dbReference type="Gene3D" id="3.40.1350.60">
    <property type="match status" value="1"/>
</dbReference>
<evidence type="ECO:0000313" key="3">
    <source>
        <dbReference type="EMBL" id="SZX61754.1"/>
    </source>
</evidence>
<organism evidence="3 4">
    <name type="scientific">Tetradesmus obliquus</name>
    <name type="common">Green alga</name>
    <name type="synonym">Acutodesmus obliquus</name>
    <dbReference type="NCBI Taxonomy" id="3088"/>
    <lineage>
        <taxon>Eukaryota</taxon>
        <taxon>Viridiplantae</taxon>
        <taxon>Chlorophyta</taxon>
        <taxon>core chlorophytes</taxon>
        <taxon>Chlorophyceae</taxon>
        <taxon>CS clade</taxon>
        <taxon>Sphaeropleales</taxon>
        <taxon>Scenedesmaceae</taxon>
        <taxon>Tetradesmus</taxon>
    </lineage>
</organism>
<feature type="region of interest" description="Disordered" evidence="1">
    <location>
        <begin position="58"/>
        <end position="130"/>
    </location>
</feature>
<keyword evidence="4" id="KW-1185">Reference proteome</keyword>
<dbReference type="Pfam" id="PF03749">
    <property type="entry name" value="SfsA"/>
    <property type="match status" value="1"/>
</dbReference>
<dbReference type="AlphaFoldDB" id="A0A383VAW4"/>
<dbReference type="Proteomes" id="UP000256970">
    <property type="component" value="Unassembled WGS sequence"/>
</dbReference>
<evidence type="ECO:0000256" key="1">
    <source>
        <dbReference type="SAM" id="MobiDB-lite"/>
    </source>
</evidence>
<evidence type="ECO:0000313" key="4">
    <source>
        <dbReference type="Proteomes" id="UP000256970"/>
    </source>
</evidence>
<sequence>MRTRAATGGVRAPAGSSLAGVQQQVALPITGVGAAVRMVAAAVPSSNAAAAAAAAAATELQPDGSKVISSNADGRKRQRTSRRRTAAATDSDGQEAAAAAAAALHSEVPAGTPQVSRRRRKRTAAASTSAGTAAATLAAAAEEQAPPPSPLVKQLSAAAGSSSGAAAAAAAANSAAAAAAAAGGGGGVQLLDLGGLVVGQVVKRPSATVRTPYVADVQLLPQGSDSAASVLAHTPALDSGGMIVPGARVYMTANAVKAGQKTTHAVQLAEDLREGGQTAVVGAHPFLAERIAEAAVQQRLLPLPVELQGYSSVLKQQTEGSGRFDFALCYEDGSRLLLEVKNVVAADFPEGGVPAQRSKVGVYTSAAEPYTRSAIFPISSAGISSKKNGVKGVVSDRAIKHLNELTQLQQAGTDSQGRRLRCAVLFVVNRSDCASFRPCHEADMMFARMLLRAQQQGVLIMAHDVHWQGSCALWGKPLPVVYDPAVAAAAVDEAQLAAVLEFNATNPRTNWKKQKKEANS</sequence>
<dbReference type="InterPro" id="IPR040452">
    <property type="entry name" value="SfsA_C"/>
</dbReference>
<dbReference type="PANTHER" id="PTHR30545:SF3">
    <property type="entry name" value="SUGAR FERMENTATION STIMULATION PROTEIN C-TERMINAL DOMAIN-CONTAINING PROTEIN"/>
    <property type="match status" value="1"/>
</dbReference>
<reference evidence="3 4" key="1">
    <citation type="submission" date="2016-10" db="EMBL/GenBank/DDBJ databases">
        <authorList>
            <person name="Cai Z."/>
        </authorList>
    </citation>
    <scope>NUCLEOTIDE SEQUENCE [LARGE SCALE GENOMIC DNA]</scope>
</reference>
<feature type="compositionally biased region" description="Basic residues" evidence="1">
    <location>
        <begin position="76"/>
        <end position="85"/>
    </location>
</feature>
<feature type="domain" description="Sugar fermentation stimulation protein C-terminal" evidence="2">
    <location>
        <begin position="394"/>
        <end position="468"/>
    </location>
</feature>
<dbReference type="EMBL" id="FNXT01000175">
    <property type="protein sequence ID" value="SZX61754.1"/>
    <property type="molecule type" value="Genomic_DNA"/>
</dbReference>
<dbReference type="PANTHER" id="PTHR30545">
    <property type="entry name" value="SUGAR FERMENTATION STIMULATION PROTEIN A"/>
    <property type="match status" value="1"/>
</dbReference>
<evidence type="ECO:0000259" key="2">
    <source>
        <dbReference type="Pfam" id="PF03749"/>
    </source>
</evidence>
<accession>A0A383VAW4</accession>
<feature type="region of interest" description="Disordered" evidence="1">
    <location>
        <begin position="135"/>
        <end position="154"/>
    </location>
</feature>
<name>A0A383VAW4_TETOB</name>
<dbReference type="InterPro" id="IPR005224">
    <property type="entry name" value="SfsA"/>
</dbReference>
<protein>
    <recommendedName>
        <fullName evidence="2">Sugar fermentation stimulation protein C-terminal domain-containing protein</fullName>
    </recommendedName>
</protein>
<proteinExistence type="predicted"/>
<dbReference type="GO" id="GO:0003677">
    <property type="term" value="F:DNA binding"/>
    <property type="evidence" value="ECO:0007669"/>
    <property type="project" value="InterPro"/>
</dbReference>